<dbReference type="AlphaFoldDB" id="A0AAV4EMP0"/>
<evidence type="ECO:0000256" key="1">
    <source>
        <dbReference type="SAM" id="Phobius"/>
    </source>
</evidence>
<keyword evidence="1" id="KW-0812">Transmembrane</keyword>
<evidence type="ECO:0000313" key="3">
    <source>
        <dbReference type="EMBL" id="GFR62134.1"/>
    </source>
</evidence>
<sequence length="202" mass="21157">MLSRDFQFLAIFALVASCGSQQGGVSIPSNPISCADPKFGPGGPSHYTRRNARSCCYEAATRALCCLRVCSSTSRALGGTQAPQVQRCDFPGVANITTLDGSGVTCNAVLVNAKVNGVMKRTFLTTEVCKNRADNLGKKLRMDIMIGGRLFPAISFEGISVVVVVEVVVVAVVVEVVVVVVVEVVVVVVVVVVVTVVAVVVV</sequence>
<dbReference type="Proteomes" id="UP000762676">
    <property type="component" value="Unassembled WGS sequence"/>
</dbReference>
<keyword evidence="1" id="KW-1133">Transmembrane helix</keyword>
<feature type="transmembrane region" description="Helical" evidence="1">
    <location>
        <begin position="180"/>
        <end position="201"/>
    </location>
</feature>
<feature type="transmembrane region" description="Helical" evidence="1">
    <location>
        <begin position="150"/>
        <end position="174"/>
    </location>
</feature>
<proteinExistence type="predicted"/>
<keyword evidence="1" id="KW-0472">Membrane</keyword>
<feature type="chain" id="PRO_5043315716" evidence="2">
    <location>
        <begin position="21"/>
        <end position="202"/>
    </location>
</feature>
<dbReference type="EMBL" id="BMAT01000228">
    <property type="protein sequence ID" value="GFR62134.1"/>
    <property type="molecule type" value="Genomic_DNA"/>
</dbReference>
<accession>A0AAV4EMP0</accession>
<keyword evidence="2" id="KW-0732">Signal</keyword>
<keyword evidence="4" id="KW-1185">Reference proteome</keyword>
<reference evidence="3 4" key="1">
    <citation type="journal article" date="2021" name="Elife">
        <title>Chloroplast acquisition without the gene transfer in kleptoplastic sea slugs, Plakobranchus ocellatus.</title>
        <authorList>
            <person name="Maeda T."/>
            <person name="Takahashi S."/>
            <person name="Yoshida T."/>
            <person name="Shimamura S."/>
            <person name="Takaki Y."/>
            <person name="Nagai Y."/>
            <person name="Toyoda A."/>
            <person name="Suzuki Y."/>
            <person name="Arimoto A."/>
            <person name="Ishii H."/>
            <person name="Satoh N."/>
            <person name="Nishiyama T."/>
            <person name="Hasebe M."/>
            <person name="Maruyama T."/>
            <person name="Minagawa J."/>
            <person name="Obokata J."/>
            <person name="Shigenobu S."/>
        </authorList>
    </citation>
    <scope>NUCLEOTIDE SEQUENCE [LARGE SCALE GENOMIC DNA]</scope>
</reference>
<evidence type="ECO:0000256" key="2">
    <source>
        <dbReference type="SAM" id="SignalP"/>
    </source>
</evidence>
<feature type="signal peptide" evidence="2">
    <location>
        <begin position="1"/>
        <end position="20"/>
    </location>
</feature>
<evidence type="ECO:0000313" key="4">
    <source>
        <dbReference type="Proteomes" id="UP000762676"/>
    </source>
</evidence>
<comment type="caution">
    <text evidence="3">The sequence shown here is derived from an EMBL/GenBank/DDBJ whole genome shotgun (WGS) entry which is preliminary data.</text>
</comment>
<gene>
    <name evidence="3" type="ORF">ElyMa_000123000</name>
</gene>
<name>A0AAV4EMP0_9GAST</name>
<organism evidence="3 4">
    <name type="scientific">Elysia marginata</name>
    <dbReference type="NCBI Taxonomy" id="1093978"/>
    <lineage>
        <taxon>Eukaryota</taxon>
        <taxon>Metazoa</taxon>
        <taxon>Spiralia</taxon>
        <taxon>Lophotrochozoa</taxon>
        <taxon>Mollusca</taxon>
        <taxon>Gastropoda</taxon>
        <taxon>Heterobranchia</taxon>
        <taxon>Euthyneura</taxon>
        <taxon>Panpulmonata</taxon>
        <taxon>Sacoglossa</taxon>
        <taxon>Placobranchoidea</taxon>
        <taxon>Plakobranchidae</taxon>
        <taxon>Elysia</taxon>
    </lineage>
</organism>
<dbReference type="PROSITE" id="PS51257">
    <property type="entry name" value="PROKAR_LIPOPROTEIN"/>
    <property type="match status" value="1"/>
</dbReference>
<protein>
    <submittedName>
        <fullName evidence="3">Uncharacterized protein</fullName>
    </submittedName>
</protein>